<reference evidence="4" key="1">
    <citation type="submission" date="2016-03" db="EMBL/GenBank/DDBJ databases">
        <title>Characterization of Acinetobacter baumannii phage vB_AbaM_ME3.</title>
        <authorList>
            <person name="Buttimer C.T.H."/>
            <person name="Elbreki M."/>
            <person name="Coffey A."/>
        </authorList>
    </citation>
    <scope>NUCLEOTIDE SEQUENCE [LARGE SCALE GENOMIC DNA]</scope>
</reference>
<accession>A0A172Q080</accession>
<protein>
    <submittedName>
        <fullName evidence="3">Uncharacterized protein</fullName>
    </submittedName>
</protein>
<evidence type="ECO:0000313" key="3">
    <source>
        <dbReference type="EMBL" id="AND75266.1"/>
    </source>
</evidence>
<gene>
    <name evidence="3" type="ORF">ME3_105</name>
</gene>
<sequence length="174" mass="20338">MIVPFFSINLKYIAYFIVGLIFTILVTNNYILHNKVKALNKEQENILIANQLALEKANIKIKSMTLEYQTLSKQREEQYEKKLKALNDQYNSTKSQLNSLQQSQSKIRSSIRNTSASREEVIKYVDRYENVFTECTTMLVEVAAEADRRGLIIQDLNSEIDQIYLILKEYKQEN</sequence>
<dbReference type="EMBL" id="KU935715">
    <property type="protein sequence ID" value="AND75266.1"/>
    <property type="molecule type" value="Genomic_DNA"/>
</dbReference>
<proteinExistence type="predicted"/>
<feature type="transmembrane region" description="Helical" evidence="2">
    <location>
        <begin position="12"/>
        <end position="32"/>
    </location>
</feature>
<evidence type="ECO:0000313" key="4">
    <source>
        <dbReference type="Proteomes" id="UP000225947"/>
    </source>
</evidence>
<keyword evidence="2" id="KW-0472">Membrane</keyword>
<evidence type="ECO:0000256" key="2">
    <source>
        <dbReference type="SAM" id="Phobius"/>
    </source>
</evidence>
<dbReference type="Proteomes" id="UP000225947">
    <property type="component" value="Segment"/>
</dbReference>
<keyword evidence="4" id="KW-1185">Reference proteome</keyword>
<name>A0A172Q080_9CAUD</name>
<keyword evidence="1" id="KW-0175">Coiled coil</keyword>
<keyword evidence="2" id="KW-0812">Transmembrane</keyword>
<feature type="coiled-coil region" evidence="1">
    <location>
        <begin position="54"/>
        <end position="103"/>
    </location>
</feature>
<keyword evidence="2" id="KW-1133">Transmembrane helix</keyword>
<evidence type="ECO:0000256" key="1">
    <source>
        <dbReference type="SAM" id="Coils"/>
    </source>
</evidence>
<organism evidence="3 4">
    <name type="scientific">Acinetobacter phage vB_AbaM_ME3</name>
    <dbReference type="NCBI Taxonomy" id="1837876"/>
    <lineage>
        <taxon>Viruses</taxon>
        <taxon>Duplodnaviria</taxon>
        <taxon>Heunggongvirae</taxon>
        <taxon>Uroviricota</taxon>
        <taxon>Caudoviricetes</taxon>
        <taxon>Metrivirus</taxon>
        <taxon>Metrivirus ME3</taxon>
    </lineage>
</organism>